<dbReference type="Gene3D" id="3.30.200.20">
    <property type="entry name" value="Phosphorylase Kinase, domain 1"/>
    <property type="match status" value="1"/>
</dbReference>
<dbReference type="PROSITE" id="PS50011">
    <property type="entry name" value="PROTEIN_KINASE_DOM"/>
    <property type="match status" value="1"/>
</dbReference>
<proteinExistence type="predicted"/>
<dbReference type="AlphaFoldDB" id="A0AAD4SCH3"/>
<dbReference type="PANTHER" id="PTHR48006">
    <property type="entry name" value="LEUCINE-RICH REPEAT-CONTAINING PROTEIN DDB_G0281931-RELATED"/>
    <property type="match status" value="1"/>
</dbReference>
<dbReference type="PROSITE" id="PS00108">
    <property type="entry name" value="PROTEIN_KINASE_ST"/>
    <property type="match status" value="1"/>
</dbReference>
<keyword evidence="2" id="KW-0067">ATP-binding</keyword>
<dbReference type="SMART" id="SM00220">
    <property type="entry name" value="S_TKc"/>
    <property type="match status" value="1"/>
</dbReference>
<dbReference type="InterPro" id="IPR011009">
    <property type="entry name" value="Kinase-like_dom_sf"/>
</dbReference>
<dbReference type="Proteomes" id="UP001202328">
    <property type="component" value="Unassembled WGS sequence"/>
</dbReference>
<dbReference type="GO" id="GO:0004672">
    <property type="term" value="F:protein kinase activity"/>
    <property type="evidence" value="ECO:0007669"/>
    <property type="project" value="InterPro"/>
</dbReference>
<keyword evidence="1" id="KW-0547">Nucleotide-binding</keyword>
<evidence type="ECO:0000313" key="5">
    <source>
        <dbReference type="Proteomes" id="UP001202328"/>
    </source>
</evidence>
<keyword evidence="5" id="KW-1185">Reference proteome</keyword>
<evidence type="ECO:0000256" key="2">
    <source>
        <dbReference type="ARBA" id="ARBA00022840"/>
    </source>
</evidence>
<reference evidence="4" key="1">
    <citation type="submission" date="2022-04" db="EMBL/GenBank/DDBJ databases">
        <title>A functionally conserved STORR gene fusion in Papaver species that diverged 16.8 million years ago.</title>
        <authorList>
            <person name="Catania T."/>
        </authorList>
    </citation>
    <scope>NUCLEOTIDE SEQUENCE</scope>
    <source>
        <strain evidence="4">S-188037</strain>
    </source>
</reference>
<dbReference type="FunFam" id="1.10.510.10:FF:001106">
    <property type="entry name" value="Probable LRR receptor-like serine/threonine-protein kinase At1g29720"/>
    <property type="match status" value="1"/>
</dbReference>
<dbReference type="SUPFAM" id="SSF56112">
    <property type="entry name" value="Protein kinase-like (PK-like)"/>
    <property type="match status" value="1"/>
</dbReference>
<comment type="caution">
    <text evidence="4">The sequence shown here is derived from an EMBL/GenBank/DDBJ whole genome shotgun (WGS) entry which is preliminary data.</text>
</comment>
<gene>
    <name evidence="4" type="ORF">MKW98_007428</name>
</gene>
<dbReference type="FunFam" id="3.30.200.20:FF:000162">
    <property type="entry name" value="Adenine nucleotide alpha hydrolase-like domain kinase"/>
    <property type="match status" value="1"/>
</dbReference>
<evidence type="ECO:0000256" key="1">
    <source>
        <dbReference type="ARBA" id="ARBA00022741"/>
    </source>
</evidence>
<organism evidence="4 5">
    <name type="scientific">Papaver atlanticum</name>
    <dbReference type="NCBI Taxonomy" id="357466"/>
    <lineage>
        <taxon>Eukaryota</taxon>
        <taxon>Viridiplantae</taxon>
        <taxon>Streptophyta</taxon>
        <taxon>Embryophyta</taxon>
        <taxon>Tracheophyta</taxon>
        <taxon>Spermatophyta</taxon>
        <taxon>Magnoliopsida</taxon>
        <taxon>Ranunculales</taxon>
        <taxon>Papaveraceae</taxon>
        <taxon>Papaveroideae</taxon>
        <taxon>Papaver</taxon>
    </lineage>
</organism>
<dbReference type="Gene3D" id="1.10.510.10">
    <property type="entry name" value="Transferase(Phosphotransferase) domain 1"/>
    <property type="match status" value="1"/>
</dbReference>
<name>A0AAD4SCH3_9MAGN</name>
<dbReference type="InterPro" id="IPR000719">
    <property type="entry name" value="Prot_kinase_dom"/>
</dbReference>
<dbReference type="InterPro" id="IPR051824">
    <property type="entry name" value="LRR_Rcpt-Like_S/T_Kinase"/>
</dbReference>
<sequence>MVIIGPKIVPEEEPKSERKVFFSVRWMKEFSQIFNSSDRIDDSGAGTSENKMKKKKKKIGWNMVRIRRTKQFSSDQEQIRYESGCFEYKQIKAATENFSPANMIGRGGFGPVYKGVLPNKTAIAVKNLSSNSKQGKREFLNEINTISRLRHPNLVTLYGHCAVDNKFLLVYEYMENSCLATALSGSRPNLKERLDWQTRVKICIGIARGLAFLHEGAVFKIVHRDIKLSNVLLDKDLNPKIADFGLAKLDLEEDTHISTRIAGTVGYMAPEYAMRGYLTAQADVYSFGVVILELISGKRCWDRSRDDSPHLLDFALALQMKGDLISLIDENLKTSISVKEACMVLDLAMLCTSYSPKLRPSISEVVNILEGKIIMKAPILVESDDLTRVDSDEMSMIEYSDNYIDNTTTEMVTHQGNASTNLESEALVLSKYHDLVLNAKDSTSEEQLDGVGVLSSSHISPKQENNICTTVFCGDSIATANDPNNGGGEDAIQVFSSRGASNEEEKTYTASHSNLHTRVKDSISEDRDDSRLLIYTNVSTADTSISNAKASTPSTFEYVNEAKDEAELKYIEPHFEAGKYYIECSDEELKVGCNKWKNSLVGCFVSESGAFCFDKEVDEDVLRQAIEKASDVASKGNGYSVSFIGNGHFLLQFGSDEDKIRVLETSGLLRIEGKTLVFRKWDWKMKFDKVEMLKSVPVWVKIYDLPLFLWNSSFLSKVGSALGIPICADQKTLKQQRLNFARIYIQVVSSKPLLDTLLISVKGIDYLLNLEYDWKPLRCTYCFTFGHIESKCTIKVKGKQV</sequence>
<dbReference type="InterPro" id="IPR008271">
    <property type="entry name" value="Ser/Thr_kinase_AS"/>
</dbReference>
<dbReference type="CDD" id="cd14066">
    <property type="entry name" value="STKc_IRAK"/>
    <property type="match status" value="1"/>
</dbReference>
<dbReference type="EMBL" id="JAJJMB010012081">
    <property type="protein sequence ID" value="KAI3891123.1"/>
    <property type="molecule type" value="Genomic_DNA"/>
</dbReference>
<accession>A0AAD4SCH3</accession>
<protein>
    <recommendedName>
        <fullName evidence="3">Protein kinase domain-containing protein</fullName>
    </recommendedName>
</protein>
<feature type="domain" description="Protein kinase" evidence="3">
    <location>
        <begin position="98"/>
        <end position="380"/>
    </location>
</feature>
<dbReference type="Pfam" id="PF00069">
    <property type="entry name" value="Pkinase"/>
    <property type="match status" value="1"/>
</dbReference>
<dbReference type="PANTHER" id="PTHR48006:SF60">
    <property type="entry name" value="PROTEIN KINASE DOMAIN-CONTAINING PROTEIN"/>
    <property type="match status" value="1"/>
</dbReference>
<evidence type="ECO:0000259" key="3">
    <source>
        <dbReference type="PROSITE" id="PS50011"/>
    </source>
</evidence>
<dbReference type="GO" id="GO:0005524">
    <property type="term" value="F:ATP binding"/>
    <property type="evidence" value="ECO:0007669"/>
    <property type="project" value="UniProtKB-KW"/>
</dbReference>
<evidence type="ECO:0000313" key="4">
    <source>
        <dbReference type="EMBL" id="KAI3891123.1"/>
    </source>
</evidence>